<dbReference type="GO" id="GO:0005975">
    <property type="term" value="P:carbohydrate metabolic process"/>
    <property type="evidence" value="ECO:0007669"/>
    <property type="project" value="InterPro"/>
</dbReference>
<dbReference type="RefSeq" id="WP_146353177.1">
    <property type="nucleotide sequence ID" value="NZ_VOBR01000010.1"/>
</dbReference>
<dbReference type="Pfam" id="PF00722">
    <property type="entry name" value="Glyco_hydro_16"/>
    <property type="match status" value="1"/>
</dbReference>
<accession>A0A563ETR9</accession>
<proteinExistence type="predicted"/>
<dbReference type="Gene3D" id="2.60.120.200">
    <property type="match status" value="1"/>
</dbReference>
<keyword evidence="3" id="KW-1185">Reference proteome</keyword>
<dbReference type="OrthoDB" id="9809583at2"/>
<dbReference type="InterPro" id="IPR013320">
    <property type="entry name" value="ConA-like_dom_sf"/>
</dbReference>
<gene>
    <name evidence="2" type="ORF">FKR81_17780</name>
</gene>
<feature type="domain" description="GH16" evidence="1">
    <location>
        <begin position="15"/>
        <end position="244"/>
    </location>
</feature>
<dbReference type="Proteomes" id="UP000316639">
    <property type="component" value="Unassembled WGS sequence"/>
</dbReference>
<evidence type="ECO:0000313" key="3">
    <source>
        <dbReference type="Proteomes" id="UP000316639"/>
    </source>
</evidence>
<dbReference type="SUPFAM" id="SSF49899">
    <property type="entry name" value="Concanavalin A-like lectins/glucanases"/>
    <property type="match status" value="1"/>
</dbReference>
<evidence type="ECO:0000259" key="1">
    <source>
        <dbReference type="PROSITE" id="PS51762"/>
    </source>
</evidence>
<protein>
    <submittedName>
        <fullName evidence="2">Glycoside hydrolase family 16 protein</fullName>
    </submittedName>
</protein>
<organism evidence="2 3">
    <name type="scientific">Lentzea tibetensis</name>
    <dbReference type="NCBI Taxonomy" id="2591470"/>
    <lineage>
        <taxon>Bacteria</taxon>
        <taxon>Bacillati</taxon>
        <taxon>Actinomycetota</taxon>
        <taxon>Actinomycetes</taxon>
        <taxon>Pseudonocardiales</taxon>
        <taxon>Pseudonocardiaceae</taxon>
        <taxon>Lentzea</taxon>
    </lineage>
</organism>
<name>A0A563ETR9_9PSEU</name>
<dbReference type="AlphaFoldDB" id="A0A563ETR9"/>
<sequence>MTELIFEDRFDALGEHWFPHYLPHWSSRAATAARYEVGGGLRLRIDEGQPPWCPEFDDENKVSGFQTGVFSGPVGGAIGQSRFRPELRVREEQENVQLFTPTYGRFELRAKALDDPRFMVALWMIGYEDVPERSAEICIAEIFGKNVRDGSAGVGMGLHPFGDPGITDEFEVVDVPIDAREFHVYAAEWRPEGVRFFVDDQLVKESDQSPDYPMQFQLAIFEFPGESGATYPQVFEVDYFRAYR</sequence>
<dbReference type="PROSITE" id="PS51762">
    <property type="entry name" value="GH16_2"/>
    <property type="match status" value="1"/>
</dbReference>
<dbReference type="CDD" id="cd00413">
    <property type="entry name" value="Glyco_hydrolase_16"/>
    <property type="match status" value="1"/>
</dbReference>
<dbReference type="InterPro" id="IPR000757">
    <property type="entry name" value="Beta-glucanase-like"/>
</dbReference>
<evidence type="ECO:0000313" key="2">
    <source>
        <dbReference type="EMBL" id="TWP50928.1"/>
    </source>
</evidence>
<reference evidence="2 3" key="1">
    <citation type="submission" date="2019-07" db="EMBL/GenBank/DDBJ databases">
        <title>Lentzea xizangensis sp. nov., isolated from Qinghai-Tibetan Plateau Soils.</title>
        <authorList>
            <person name="Huang J."/>
        </authorList>
    </citation>
    <scope>NUCLEOTIDE SEQUENCE [LARGE SCALE GENOMIC DNA]</scope>
    <source>
        <strain evidence="2 3">FXJ1.1311</strain>
    </source>
</reference>
<comment type="caution">
    <text evidence="2">The sequence shown here is derived from an EMBL/GenBank/DDBJ whole genome shotgun (WGS) entry which is preliminary data.</text>
</comment>
<keyword evidence="2" id="KW-0378">Hydrolase</keyword>
<dbReference type="GO" id="GO:0004553">
    <property type="term" value="F:hydrolase activity, hydrolyzing O-glycosyl compounds"/>
    <property type="evidence" value="ECO:0007669"/>
    <property type="project" value="InterPro"/>
</dbReference>
<dbReference type="EMBL" id="VOBR01000010">
    <property type="protein sequence ID" value="TWP50928.1"/>
    <property type="molecule type" value="Genomic_DNA"/>
</dbReference>